<proteinExistence type="predicted"/>
<feature type="chain" id="PRO_5038623749" evidence="2">
    <location>
        <begin position="24"/>
        <end position="362"/>
    </location>
</feature>
<reference evidence="3" key="2">
    <citation type="journal article" date="2021" name="PeerJ">
        <title>Extensive microbial diversity within the chicken gut microbiome revealed by metagenomics and culture.</title>
        <authorList>
            <person name="Gilroy R."/>
            <person name="Ravi A."/>
            <person name="Getino M."/>
            <person name="Pursley I."/>
            <person name="Horton D.L."/>
            <person name="Alikhan N.F."/>
            <person name="Baker D."/>
            <person name="Gharbi K."/>
            <person name="Hall N."/>
            <person name="Watson M."/>
            <person name="Adriaenssens E.M."/>
            <person name="Foster-Nyarko E."/>
            <person name="Jarju S."/>
            <person name="Secka A."/>
            <person name="Antonio M."/>
            <person name="Oren A."/>
            <person name="Chaudhuri R.R."/>
            <person name="La Ragione R."/>
            <person name="Hildebrand F."/>
            <person name="Pallen M.J."/>
        </authorList>
    </citation>
    <scope>NUCLEOTIDE SEQUENCE</scope>
    <source>
        <strain evidence="3">CHK181-108</strain>
    </source>
</reference>
<evidence type="ECO:0000313" key="3">
    <source>
        <dbReference type="EMBL" id="HIT85130.1"/>
    </source>
</evidence>
<organism evidence="3 4">
    <name type="scientific">Candidatus Ornithomonoglobus intestinigallinarum</name>
    <dbReference type="NCBI Taxonomy" id="2840894"/>
    <lineage>
        <taxon>Bacteria</taxon>
        <taxon>Bacillati</taxon>
        <taxon>Bacillota</taxon>
        <taxon>Clostridia</taxon>
        <taxon>Candidatus Ornithomonoglobus</taxon>
    </lineage>
</organism>
<accession>A0A9D1H2G7</accession>
<dbReference type="AlphaFoldDB" id="A0A9D1H2G7"/>
<feature type="signal peptide" evidence="2">
    <location>
        <begin position="1"/>
        <end position="23"/>
    </location>
</feature>
<name>A0A9D1H2G7_9FIRM</name>
<dbReference type="PROSITE" id="PS51257">
    <property type="entry name" value="PROKAR_LIPOPROTEIN"/>
    <property type="match status" value="1"/>
</dbReference>
<sequence length="362" mass="40226">MKKKISLCIICCALLMSVMSGCANYEDVTAELDSVTVTNTLPTVPETASYKYLDEIDDLVYEQQINACTMYADSYNKTYYQQFEDGERKSDKIASICSEKRKEINTEIEVAYAVNIYRLLQDVTDCSNPDAYVVKTHNDVLDFYDIYYRYESGDDPQQTLVDILLQYSEQANVLAFTFMRENDTRVFRAALAKIEDNAAAEEDFRYYVNENNNIITALNDVYGGVPAEYADKMSELNTELAEKLLMSLENITEEERMTLLEQLYPPSPSPSPTAVPTPQPSAAAATAGPLATRIPSTSKPTATRKPAATSAPTLRPVPTAVPAPDPDPTAAPTPAPTPYEPIFGIDEDMPESDEGELSYEFN</sequence>
<dbReference type="Proteomes" id="UP000824165">
    <property type="component" value="Unassembled WGS sequence"/>
</dbReference>
<comment type="caution">
    <text evidence="3">The sequence shown here is derived from an EMBL/GenBank/DDBJ whole genome shotgun (WGS) entry which is preliminary data.</text>
</comment>
<keyword evidence="2" id="KW-0732">Signal</keyword>
<protein>
    <submittedName>
        <fullName evidence="3">Uncharacterized protein</fullName>
    </submittedName>
</protein>
<evidence type="ECO:0000256" key="2">
    <source>
        <dbReference type="SAM" id="SignalP"/>
    </source>
</evidence>
<evidence type="ECO:0000256" key="1">
    <source>
        <dbReference type="SAM" id="MobiDB-lite"/>
    </source>
</evidence>
<feature type="compositionally biased region" description="Low complexity" evidence="1">
    <location>
        <begin position="280"/>
        <end position="292"/>
    </location>
</feature>
<dbReference type="EMBL" id="DVLU01000040">
    <property type="protein sequence ID" value="HIT85130.1"/>
    <property type="molecule type" value="Genomic_DNA"/>
</dbReference>
<feature type="region of interest" description="Disordered" evidence="1">
    <location>
        <begin position="262"/>
        <end position="362"/>
    </location>
</feature>
<feature type="compositionally biased region" description="Pro residues" evidence="1">
    <location>
        <begin position="265"/>
        <end position="279"/>
    </location>
</feature>
<evidence type="ECO:0000313" key="4">
    <source>
        <dbReference type="Proteomes" id="UP000824165"/>
    </source>
</evidence>
<reference evidence="3" key="1">
    <citation type="submission" date="2020-10" db="EMBL/GenBank/DDBJ databases">
        <authorList>
            <person name="Gilroy R."/>
        </authorList>
    </citation>
    <scope>NUCLEOTIDE SEQUENCE</scope>
    <source>
        <strain evidence="3">CHK181-108</strain>
    </source>
</reference>
<feature type="compositionally biased region" description="Pro residues" evidence="1">
    <location>
        <begin position="319"/>
        <end position="339"/>
    </location>
</feature>
<gene>
    <name evidence="3" type="ORF">IAA60_04390</name>
</gene>
<feature type="compositionally biased region" description="Acidic residues" evidence="1">
    <location>
        <begin position="345"/>
        <end position="362"/>
    </location>
</feature>